<organism evidence="3 4">
    <name type="scientific">Leptosia nina</name>
    <dbReference type="NCBI Taxonomy" id="320188"/>
    <lineage>
        <taxon>Eukaryota</taxon>
        <taxon>Metazoa</taxon>
        <taxon>Ecdysozoa</taxon>
        <taxon>Arthropoda</taxon>
        <taxon>Hexapoda</taxon>
        <taxon>Insecta</taxon>
        <taxon>Pterygota</taxon>
        <taxon>Neoptera</taxon>
        <taxon>Endopterygota</taxon>
        <taxon>Lepidoptera</taxon>
        <taxon>Glossata</taxon>
        <taxon>Ditrysia</taxon>
        <taxon>Papilionoidea</taxon>
        <taxon>Pieridae</taxon>
        <taxon>Pierinae</taxon>
        <taxon>Leptosia</taxon>
    </lineage>
</organism>
<evidence type="ECO:0000313" key="3">
    <source>
        <dbReference type="EMBL" id="CAK1551547.1"/>
    </source>
</evidence>
<feature type="signal peptide" evidence="1">
    <location>
        <begin position="1"/>
        <end position="17"/>
    </location>
</feature>
<evidence type="ECO:0000313" key="4">
    <source>
        <dbReference type="Proteomes" id="UP001497472"/>
    </source>
</evidence>
<dbReference type="EMBL" id="CAVLEF010000132">
    <property type="protein sequence ID" value="CAK1551547.1"/>
    <property type="molecule type" value="Genomic_DNA"/>
</dbReference>
<comment type="caution">
    <text evidence="3">The sequence shown here is derived from an EMBL/GenBank/DDBJ whole genome shotgun (WGS) entry which is preliminary data.</text>
</comment>
<gene>
    <name evidence="3" type="ORF">LNINA_LOCUS10679</name>
</gene>
<protein>
    <recommendedName>
        <fullName evidence="2">Peptidase S1 domain-containing protein</fullName>
    </recommendedName>
</protein>
<name>A0AAV1JQ84_9NEOP</name>
<dbReference type="InterPro" id="IPR001254">
    <property type="entry name" value="Trypsin_dom"/>
</dbReference>
<feature type="chain" id="PRO_5043819055" description="Peptidase S1 domain-containing protein" evidence="1">
    <location>
        <begin position="18"/>
        <end position="169"/>
    </location>
</feature>
<dbReference type="GO" id="GO:0004252">
    <property type="term" value="F:serine-type endopeptidase activity"/>
    <property type="evidence" value="ECO:0007669"/>
    <property type="project" value="InterPro"/>
</dbReference>
<dbReference type="SUPFAM" id="SSF50494">
    <property type="entry name" value="Trypsin-like serine proteases"/>
    <property type="match status" value="1"/>
</dbReference>
<dbReference type="Proteomes" id="UP001497472">
    <property type="component" value="Unassembled WGS sequence"/>
</dbReference>
<dbReference type="InterPro" id="IPR009003">
    <property type="entry name" value="Peptidase_S1_PA"/>
</dbReference>
<accession>A0AAV1JQ84</accession>
<keyword evidence="4" id="KW-1185">Reference proteome</keyword>
<sequence length="169" mass="18700">MWYTGFVLFAVAVGVHSVSDIILSEKVPLEGRPNAAGLPNADTRIVNGEEADIKDYPYQVSFIVNNSYFCGGFIVETWKKKRIADGQSRERQPHPVVMKQSLLEVTVAADQEAAQFLDHQTCVGRDAAGHAREVQGTPDPLRDGSHVSIRDVLILSIKESRLLKDPDQE</sequence>
<dbReference type="Gene3D" id="2.40.10.10">
    <property type="entry name" value="Trypsin-like serine proteases"/>
    <property type="match status" value="1"/>
</dbReference>
<reference evidence="3 4" key="1">
    <citation type="submission" date="2023-11" db="EMBL/GenBank/DDBJ databases">
        <authorList>
            <person name="Okamura Y."/>
        </authorList>
    </citation>
    <scope>NUCLEOTIDE SEQUENCE [LARGE SCALE GENOMIC DNA]</scope>
</reference>
<dbReference type="GO" id="GO:0006508">
    <property type="term" value="P:proteolysis"/>
    <property type="evidence" value="ECO:0007669"/>
    <property type="project" value="InterPro"/>
</dbReference>
<evidence type="ECO:0000256" key="1">
    <source>
        <dbReference type="SAM" id="SignalP"/>
    </source>
</evidence>
<keyword evidence="1" id="KW-0732">Signal</keyword>
<evidence type="ECO:0000259" key="2">
    <source>
        <dbReference type="Pfam" id="PF00089"/>
    </source>
</evidence>
<proteinExistence type="predicted"/>
<dbReference type="Pfam" id="PF00089">
    <property type="entry name" value="Trypsin"/>
    <property type="match status" value="1"/>
</dbReference>
<dbReference type="InterPro" id="IPR043504">
    <property type="entry name" value="Peptidase_S1_PA_chymotrypsin"/>
</dbReference>
<dbReference type="AlphaFoldDB" id="A0AAV1JQ84"/>
<feature type="domain" description="Peptidase S1" evidence="2">
    <location>
        <begin position="45"/>
        <end position="76"/>
    </location>
</feature>